<dbReference type="InParanoid" id="A0A1Z5J8M0"/>
<feature type="coiled-coil region" evidence="1">
    <location>
        <begin position="122"/>
        <end position="170"/>
    </location>
</feature>
<evidence type="ECO:0000313" key="4">
    <source>
        <dbReference type="Proteomes" id="UP000198406"/>
    </source>
</evidence>
<comment type="caution">
    <text evidence="3">The sequence shown here is derived from an EMBL/GenBank/DDBJ whole genome shotgun (WGS) entry which is preliminary data.</text>
</comment>
<name>A0A1Z5J8M0_FISSO</name>
<feature type="chain" id="PRO_5012984051" evidence="2">
    <location>
        <begin position="18"/>
        <end position="227"/>
    </location>
</feature>
<protein>
    <submittedName>
        <fullName evidence="3">Uncharacterized protein</fullName>
    </submittedName>
</protein>
<proteinExistence type="predicted"/>
<keyword evidence="4" id="KW-1185">Reference proteome</keyword>
<accession>A0A1Z5J8M0</accession>
<keyword evidence="1" id="KW-0175">Coiled coil</keyword>
<gene>
    <name evidence="3" type="ORF">FisN_3Lh497</name>
</gene>
<dbReference type="OrthoDB" id="203922at2759"/>
<dbReference type="EMBL" id="BDSP01000016">
    <property type="protein sequence ID" value="GAX10296.1"/>
    <property type="molecule type" value="Genomic_DNA"/>
</dbReference>
<keyword evidence="2" id="KW-0732">Signal</keyword>
<feature type="signal peptide" evidence="2">
    <location>
        <begin position="1"/>
        <end position="17"/>
    </location>
</feature>
<dbReference type="AlphaFoldDB" id="A0A1Z5J8M0"/>
<reference evidence="3 4" key="1">
    <citation type="journal article" date="2015" name="Plant Cell">
        <title>Oil accumulation by the oleaginous diatom Fistulifera solaris as revealed by the genome and transcriptome.</title>
        <authorList>
            <person name="Tanaka T."/>
            <person name="Maeda Y."/>
            <person name="Veluchamy A."/>
            <person name="Tanaka M."/>
            <person name="Abida H."/>
            <person name="Marechal E."/>
            <person name="Bowler C."/>
            <person name="Muto M."/>
            <person name="Sunaga Y."/>
            <person name="Tanaka M."/>
            <person name="Yoshino T."/>
            <person name="Taniguchi T."/>
            <person name="Fukuda Y."/>
            <person name="Nemoto M."/>
            <person name="Matsumoto M."/>
            <person name="Wong P.S."/>
            <person name="Aburatani S."/>
            <person name="Fujibuchi W."/>
        </authorList>
    </citation>
    <scope>NUCLEOTIDE SEQUENCE [LARGE SCALE GENOMIC DNA]</scope>
    <source>
        <strain evidence="3 4">JPCC DA0580</strain>
    </source>
</reference>
<evidence type="ECO:0000313" key="3">
    <source>
        <dbReference type="EMBL" id="GAX10296.1"/>
    </source>
</evidence>
<evidence type="ECO:0000256" key="2">
    <source>
        <dbReference type="SAM" id="SignalP"/>
    </source>
</evidence>
<feature type="coiled-coil region" evidence="1">
    <location>
        <begin position="195"/>
        <end position="222"/>
    </location>
</feature>
<dbReference type="Proteomes" id="UP000198406">
    <property type="component" value="Unassembled WGS sequence"/>
</dbReference>
<evidence type="ECO:0000256" key="1">
    <source>
        <dbReference type="SAM" id="Coils"/>
    </source>
</evidence>
<organism evidence="3 4">
    <name type="scientific">Fistulifera solaris</name>
    <name type="common">Oleaginous diatom</name>
    <dbReference type="NCBI Taxonomy" id="1519565"/>
    <lineage>
        <taxon>Eukaryota</taxon>
        <taxon>Sar</taxon>
        <taxon>Stramenopiles</taxon>
        <taxon>Ochrophyta</taxon>
        <taxon>Bacillariophyta</taxon>
        <taxon>Bacillariophyceae</taxon>
        <taxon>Bacillariophycidae</taxon>
        <taxon>Naviculales</taxon>
        <taxon>Naviculaceae</taxon>
        <taxon>Fistulifera</taxon>
    </lineage>
</organism>
<sequence>MKVSAAACLLLVSSATAFAPSRPAFSAVSSLRMTEEVEAPPAPKADVGGALVPIKEETVEFTAGLLGGAFGFAVGGPLFGVIAAAAANYVSKMDGDVSDVVQAVSKTSIQVFNYLATLDKKYEVLKKAQGSLENALDNLKKQESVDPATIEKVETALANTNKKIKEVNDEYDLVGGGITALGVVGDLVEKIVDKAGELNKEYQLTEKAKESLNSAIAKAKAAAKEAS</sequence>